<keyword evidence="3" id="KW-1185">Reference proteome</keyword>
<protein>
    <submittedName>
        <fullName evidence="2">Uncharacterized protein</fullName>
    </submittedName>
</protein>
<dbReference type="Gene3D" id="3.30.160.60">
    <property type="entry name" value="Classic Zinc Finger"/>
    <property type="match status" value="1"/>
</dbReference>
<accession>A0A507EIH7</accession>
<feature type="compositionally biased region" description="Low complexity" evidence="1">
    <location>
        <begin position="11"/>
        <end position="32"/>
    </location>
</feature>
<name>A0A507EIH7_9FUNG</name>
<organism evidence="2 3">
    <name type="scientific">Chytriomyces confervae</name>
    <dbReference type="NCBI Taxonomy" id="246404"/>
    <lineage>
        <taxon>Eukaryota</taxon>
        <taxon>Fungi</taxon>
        <taxon>Fungi incertae sedis</taxon>
        <taxon>Chytridiomycota</taxon>
        <taxon>Chytridiomycota incertae sedis</taxon>
        <taxon>Chytridiomycetes</taxon>
        <taxon>Chytridiales</taxon>
        <taxon>Chytriomycetaceae</taxon>
        <taxon>Chytriomyces</taxon>
    </lineage>
</organism>
<reference evidence="2 3" key="1">
    <citation type="journal article" date="2019" name="Sci. Rep.">
        <title>Comparative genomics of chytrid fungi reveal insights into the obligate biotrophic and pathogenic lifestyle of Synchytrium endobioticum.</title>
        <authorList>
            <person name="van de Vossenberg B.T.L.H."/>
            <person name="Warris S."/>
            <person name="Nguyen H.D.T."/>
            <person name="van Gent-Pelzer M.P.E."/>
            <person name="Joly D.L."/>
            <person name="van de Geest H.C."/>
            <person name="Bonants P.J.M."/>
            <person name="Smith D.S."/>
            <person name="Levesque C.A."/>
            <person name="van der Lee T.A.J."/>
        </authorList>
    </citation>
    <scope>NUCLEOTIDE SEQUENCE [LARGE SCALE GENOMIC DNA]</scope>
    <source>
        <strain evidence="2 3">CBS 675.73</strain>
    </source>
</reference>
<dbReference type="Proteomes" id="UP000320333">
    <property type="component" value="Unassembled WGS sequence"/>
</dbReference>
<dbReference type="EMBL" id="QEAP01000597">
    <property type="protein sequence ID" value="TPX63582.1"/>
    <property type="molecule type" value="Genomic_DNA"/>
</dbReference>
<proteinExistence type="predicted"/>
<evidence type="ECO:0000256" key="1">
    <source>
        <dbReference type="SAM" id="MobiDB-lite"/>
    </source>
</evidence>
<evidence type="ECO:0000313" key="2">
    <source>
        <dbReference type="EMBL" id="TPX63582.1"/>
    </source>
</evidence>
<dbReference type="AlphaFoldDB" id="A0A507EIH7"/>
<comment type="caution">
    <text evidence="2">The sequence shown here is derived from an EMBL/GenBank/DDBJ whole genome shotgun (WGS) entry which is preliminary data.</text>
</comment>
<dbReference type="OrthoDB" id="6365676at2759"/>
<gene>
    <name evidence="2" type="ORF">CcCBS67573_g08636</name>
</gene>
<feature type="region of interest" description="Disordered" evidence="1">
    <location>
        <begin position="11"/>
        <end position="35"/>
    </location>
</feature>
<sequence>MAPILHICTASPHSPASSAASDSASDDSAQSPTLKRFPCKFTGCEKDFSTSQHSKSHHRRLNLKLMREREAIACTVLTSGVSHAALESRFPFSNLFVDNTLPQQQQPQGCRSTFVIPSSSISSNSSGSNFTGNACKTSIKFLCE</sequence>
<evidence type="ECO:0000313" key="3">
    <source>
        <dbReference type="Proteomes" id="UP000320333"/>
    </source>
</evidence>